<comment type="caution">
    <text evidence="1">The sequence shown here is derived from an EMBL/GenBank/DDBJ whole genome shotgun (WGS) entry which is preliminary data.</text>
</comment>
<dbReference type="EMBL" id="LAZR01043360">
    <property type="protein sequence ID" value="KKL07260.1"/>
    <property type="molecule type" value="Genomic_DNA"/>
</dbReference>
<dbReference type="AlphaFoldDB" id="A0A0F9ACZ1"/>
<gene>
    <name evidence="1" type="ORF">LCGC14_2587780</name>
</gene>
<feature type="non-terminal residue" evidence="1">
    <location>
        <position position="1"/>
    </location>
</feature>
<protein>
    <submittedName>
        <fullName evidence="1">Uncharacterized protein</fullName>
    </submittedName>
</protein>
<evidence type="ECO:0000313" key="1">
    <source>
        <dbReference type="EMBL" id="KKL07260.1"/>
    </source>
</evidence>
<accession>A0A0F9ACZ1</accession>
<name>A0A0F9ACZ1_9ZZZZ</name>
<sequence length="68" mass="7155">LKLWHAGSSKRSASCIEKLSRGANNRSYCRKKLGQWEGGQIVYVGDTVPMGVCSTCVAAAVKAKAIGG</sequence>
<proteinExistence type="predicted"/>
<organism evidence="1">
    <name type="scientific">marine sediment metagenome</name>
    <dbReference type="NCBI Taxonomy" id="412755"/>
    <lineage>
        <taxon>unclassified sequences</taxon>
        <taxon>metagenomes</taxon>
        <taxon>ecological metagenomes</taxon>
    </lineage>
</organism>
<reference evidence="1" key="1">
    <citation type="journal article" date="2015" name="Nature">
        <title>Complex archaea that bridge the gap between prokaryotes and eukaryotes.</title>
        <authorList>
            <person name="Spang A."/>
            <person name="Saw J.H."/>
            <person name="Jorgensen S.L."/>
            <person name="Zaremba-Niedzwiedzka K."/>
            <person name="Martijn J."/>
            <person name="Lind A.E."/>
            <person name="van Eijk R."/>
            <person name="Schleper C."/>
            <person name="Guy L."/>
            <person name="Ettema T.J."/>
        </authorList>
    </citation>
    <scope>NUCLEOTIDE SEQUENCE</scope>
</reference>